<comment type="caution">
    <text evidence="1">The sequence shown here is derived from an EMBL/GenBank/DDBJ whole genome shotgun (WGS) entry which is preliminary data.</text>
</comment>
<evidence type="ECO:0000313" key="2">
    <source>
        <dbReference type="Proteomes" id="UP001589707"/>
    </source>
</evidence>
<dbReference type="RefSeq" id="WP_376841077.1">
    <property type="nucleotide sequence ID" value="NZ_JBHMAU010000072.1"/>
</dbReference>
<proteinExistence type="predicted"/>
<dbReference type="EMBL" id="JBHMAU010000072">
    <property type="protein sequence ID" value="MFB9777173.1"/>
    <property type="molecule type" value="Genomic_DNA"/>
</dbReference>
<sequence length="202" mass="22058">MDGDTVIEVSSRAAAYADPRAELVMSTATFDLGDDTVVPPTVSLYADGHIYQQDSESGQWIALDVGGLVSTVLLPLVMLTGTTGVIGHGPRYRCTASPRVLTQRAKEARRRALDKALSAMSYDLVDDVELVVDLHESFISRVELRATWIPGSRGDGVISTRSVIELEGTQPQAVDIPDPAEFMDAEMYLMDQLDPESYQQRP</sequence>
<keyword evidence="2" id="KW-1185">Reference proteome</keyword>
<evidence type="ECO:0000313" key="1">
    <source>
        <dbReference type="EMBL" id="MFB9777173.1"/>
    </source>
</evidence>
<accession>A0ABV5X404</accession>
<name>A0ABV5X404_9MICO</name>
<gene>
    <name evidence="1" type="ORF">ACFFN1_12315</name>
</gene>
<dbReference type="Proteomes" id="UP001589707">
    <property type="component" value="Unassembled WGS sequence"/>
</dbReference>
<reference evidence="1 2" key="1">
    <citation type="submission" date="2024-09" db="EMBL/GenBank/DDBJ databases">
        <authorList>
            <person name="Sun Q."/>
            <person name="Mori K."/>
        </authorList>
    </citation>
    <scope>NUCLEOTIDE SEQUENCE [LARGE SCALE GENOMIC DNA]</scope>
    <source>
        <strain evidence="1 2">JCM 11683</strain>
    </source>
</reference>
<organism evidence="1 2">
    <name type="scientific">Brevibacterium otitidis</name>
    <dbReference type="NCBI Taxonomy" id="53364"/>
    <lineage>
        <taxon>Bacteria</taxon>
        <taxon>Bacillati</taxon>
        <taxon>Actinomycetota</taxon>
        <taxon>Actinomycetes</taxon>
        <taxon>Micrococcales</taxon>
        <taxon>Brevibacteriaceae</taxon>
        <taxon>Brevibacterium</taxon>
    </lineage>
</organism>
<protein>
    <submittedName>
        <fullName evidence="1">Uncharacterized protein</fullName>
    </submittedName>
</protein>